<evidence type="ECO:0000313" key="2">
    <source>
        <dbReference type="Proteomes" id="UP001290861"/>
    </source>
</evidence>
<dbReference type="Gene3D" id="3.30.530.20">
    <property type="match status" value="1"/>
</dbReference>
<dbReference type="InterPro" id="IPR019587">
    <property type="entry name" value="Polyketide_cyclase/dehydratase"/>
</dbReference>
<accession>A0ABU5MZ57</accession>
<dbReference type="Pfam" id="PF10604">
    <property type="entry name" value="Polyketide_cyc2"/>
    <property type="match status" value="1"/>
</dbReference>
<keyword evidence="2" id="KW-1185">Reference proteome</keyword>
<sequence length="145" mass="16442">MKIIETEVHISASPERVWDVLTDFEKFPEWNPFIRTVEGKVRVGARLTVRIATPSGKEMTFKPTVKSATEEKEFSWLGHFLFPGLFDGEHIFIIKSSEAGCVLLQQEKFGGLLVPLMWKSLGQDTRAGFEQMNQALKERAEKSGI</sequence>
<name>A0ABU5MZ57_9BACT</name>
<dbReference type="PANTHER" id="PTHR36166:SF1">
    <property type="entry name" value="SRPBCC DOMAIN-CONTAINING PROTEIN"/>
    <property type="match status" value="1"/>
</dbReference>
<dbReference type="RefSeq" id="WP_322609282.1">
    <property type="nucleotide sequence ID" value="NZ_JARVCO010000010.1"/>
</dbReference>
<dbReference type="CDD" id="cd07822">
    <property type="entry name" value="SRPBCC_4"/>
    <property type="match status" value="1"/>
</dbReference>
<organism evidence="1 2">
    <name type="scientific">Pontiella agarivorans</name>
    <dbReference type="NCBI Taxonomy" id="3038953"/>
    <lineage>
        <taxon>Bacteria</taxon>
        <taxon>Pseudomonadati</taxon>
        <taxon>Kiritimatiellota</taxon>
        <taxon>Kiritimatiellia</taxon>
        <taxon>Kiritimatiellales</taxon>
        <taxon>Pontiellaceae</taxon>
        <taxon>Pontiella</taxon>
    </lineage>
</organism>
<dbReference type="Proteomes" id="UP001290861">
    <property type="component" value="Unassembled WGS sequence"/>
</dbReference>
<reference evidence="1 2" key="1">
    <citation type="journal article" date="2024" name="Appl. Environ. Microbiol.">
        <title>Pontiella agarivorans sp. nov., a novel marine anaerobic bacterium capable of degrading macroalgal polysaccharides and fixing nitrogen.</title>
        <authorList>
            <person name="Liu N."/>
            <person name="Kivenson V."/>
            <person name="Peng X."/>
            <person name="Cui Z."/>
            <person name="Lankiewicz T.S."/>
            <person name="Gosselin K.M."/>
            <person name="English C.J."/>
            <person name="Blair E.M."/>
            <person name="O'Malley M.A."/>
            <person name="Valentine D.L."/>
        </authorList>
    </citation>
    <scope>NUCLEOTIDE SEQUENCE [LARGE SCALE GENOMIC DNA]</scope>
    <source>
        <strain evidence="1 2">NLcol2</strain>
    </source>
</reference>
<comment type="caution">
    <text evidence="1">The sequence shown here is derived from an EMBL/GenBank/DDBJ whole genome shotgun (WGS) entry which is preliminary data.</text>
</comment>
<protein>
    <submittedName>
        <fullName evidence="1">SRPBCC domain-containing protein</fullName>
    </submittedName>
</protein>
<dbReference type="SUPFAM" id="SSF55961">
    <property type="entry name" value="Bet v1-like"/>
    <property type="match status" value="1"/>
</dbReference>
<dbReference type="EMBL" id="JARVCO010000010">
    <property type="protein sequence ID" value="MDZ8119500.1"/>
    <property type="molecule type" value="Genomic_DNA"/>
</dbReference>
<proteinExistence type="predicted"/>
<evidence type="ECO:0000313" key="1">
    <source>
        <dbReference type="EMBL" id="MDZ8119500.1"/>
    </source>
</evidence>
<dbReference type="InterPro" id="IPR023393">
    <property type="entry name" value="START-like_dom_sf"/>
</dbReference>
<gene>
    <name evidence="1" type="ORF">P9H32_12780</name>
</gene>
<dbReference type="PANTHER" id="PTHR36166">
    <property type="entry name" value="CHROMOSOME 9, WHOLE GENOME SHOTGUN SEQUENCE"/>
    <property type="match status" value="1"/>
</dbReference>